<organism evidence="1 2">
    <name type="scientific">candidate division WWE3 bacterium CG06_land_8_20_14_3_00_42_16</name>
    <dbReference type="NCBI Taxonomy" id="1975083"/>
    <lineage>
        <taxon>Bacteria</taxon>
        <taxon>Katanobacteria</taxon>
    </lineage>
</organism>
<name>A0A2M7ANE2_UNCKA</name>
<gene>
    <name evidence="1" type="ORF">COS81_02225</name>
</gene>
<comment type="caution">
    <text evidence="1">The sequence shown here is derived from an EMBL/GenBank/DDBJ whole genome shotgun (WGS) entry which is preliminary data.</text>
</comment>
<proteinExistence type="predicted"/>
<dbReference type="EMBL" id="PEWD01000045">
    <property type="protein sequence ID" value="PIU68903.1"/>
    <property type="molecule type" value="Genomic_DNA"/>
</dbReference>
<dbReference type="Proteomes" id="UP000229916">
    <property type="component" value="Unassembled WGS sequence"/>
</dbReference>
<accession>A0A2M7ANE2</accession>
<reference evidence="2" key="1">
    <citation type="submission" date="2017-09" db="EMBL/GenBank/DDBJ databases">
        <title>Depth-based differentiation of microbial function through sediment-hosted aquifers and enrichment of novel symbionts in the deep terrestrial subsurface.</title>
        <authorList>
            <person name="Probst A.J."/>
            <person name="Ladd B."/>
            <person name="Jarett J.K."/>
            <person name="Geller-Mcgrath D.E."/>
            <person name="Sieber C.M.K."/>
            <person name="Emerson J.B."/>
            <person name="Anantharaman K."/>
            <person name="Thomas B.C."/>
            <person name="Malmstrom R."/>
            <person name="Stieglmeier M."/>
            <person name="Klingl A."/>
            <person name="Woyke T."/>
            <person name="Ryan C.M."/>
            <person name="Banfield J.F."/>
        </authorList>
    </citation>
    <scope>NUCLEOTIDE SEQUENCE [LARGE SCALE GENOMIC DNA]</scope>
</reference>
<dbReference type="AlphaFoldDB" id="A0A2M7ANE2"/>
<evidence type="ECO:0000313" key="2">
    <source>
        <dbReference type="Proteomes" id="UP000229916"/>
    </source>
</evidence>
<evidence type="ECO:0000313" key="1">
    <source>
        <dbReference type="EMBL" id="PIU68903.1"/>
    </source>
</evidence>
<protein>
    <submittedName>
        <fullName evidence="1">Uncharacterized protein</fullName>
    </submittedName>
</protein>
<sequence>MTPNDPNWAEKCPGNHGQHLVVWYSPATELEDGGRWEALEHLSEEEMVGRDRAARVLGILMGHGDWIETEDGWVFYRQPLRPTISALILDEAEVKWQQAR</sequence>